<dbReference type="GO" id="GO:0003700">
    <property type="term" value="F:DNA-binding transcription factor activity"/>
    <property type="evidence" value="ECO:0007669"/>
    <property type="project" value="InterPro"/>
</dbReference>
<evidence type="ECO:0000256" key="3">
    <source>
        <dbReference type="ARBA" id="ARBA00023163"/>
    </source>
</evidence>
<evidence type="ECO:0000259" key="4">
    <source>
        <dbReference type="PROSITE" id="PS50949"/>
    </source>
</evidence>
<dbReference type="SUPFAM" id="SSF48008">
    <property type="entry name" value="GntR ligand-binding domain-like"/>
    <property type="match status" value="1"/>
</dbReference>
<dbReference type="GO" id="GO:0003677">
    <property type="term" value="F:DNA binding"/>
    <property type="evidence" value="ECO:0007669"/>
    <property type="project" value="UniProtKB-KW"/>
</dbReference>
<evidence type="ECO:0000313" key="6">
    <source>
        <dbReference type="Proteomes" id="UP000249185"/>
    </source>
</evidence>
<protein>
    <submittedName>
        <fullName evidence="5">GntR family transcriptional regulator</fullName>
    </submittedName>
</protein>
<feature type="domain" description="HTH gntR-type" evidence="4">
    <location>
        <begin position="9"/>
        <end position="76"/>
    </location>
</feature>
<evidence type="ECO:0000256" key="2">
    <source>
        <dbReference type="ARBA" id="ARBA00023125"/>
    </source>
</evidence>
<dbReference type="PANTHER" id="PTHR43537">
    <property type="entry name" value="TRANSCRIPTIONAL REGULATOR, GNTR FAMILY"/>
    <property type="match status" value="1"/>
</dbReference>
<dbReference type="InterPro" id="IPR036388">
    <property type="entry name" value="WH-like_DNA-bd_sf"/>
</dbReference>
<dbReference type="InterPro" id="IPR011711">
    <property type="entry name" value="GntR_C"/>
</dbReference>
<dbReference type="InterPro" id="IPR008920">
    <property type="entry name" value="TF_FadR/GntR_C"/>
</dbReference>
<dbReference type="Pfam" id="PF07729">
    <property type="entry name" value="FCD"/>
    <property type="match status" value="1"/>
</dbReference>
<organism evidence="5 6">
    <name type="scientific">Rhodovulum sulfidophilum</name>
    <name type="common">Rhodobacter sulfidophilus</name>
    <dbReference type="NCBI Taxonomy" id="35806"/>
    <lineage>
        <taxon>Bacteria</taxon>
        <taxon>Pseudomonadati</taxon>
        <taxon>Pseudomonadota</taxon>
        <taxon>Alphaproteobacteria</taxon>
        <taxon>Rhodobacterales</taxon>
        <taxon>Paracoccaceae</taxon>
        <taxon>Rhodovulum</taxon>
    </lineage>
</organism>
<evidence type="ECO:0000313" key="5">
    <source>
        <dbReference type="EMBL" id="PZQ47031.1"/>
    </source>
</evidence>
<dbReference type="Proteomes" id="UP000249185">
    <property type="component" value="Unassembled WGS sequence"/>
</dbReference>
<keyword evidence="3" id="KW-0804">Transcription</keyword>
<evidence type="ECO:0000256" key="1">
    <source>
        <dbReference type="ARBA" id="ARBA00023015"/>
    </source>
</evidence>
<dbReference type="InterPro" id="IPR000524">
    <property type="entry name" value="Tscrpt_reg_HTH_GntR"/>
</dbReference>
<comment type="caution">
    <text evidence="5">The sequence shown here is derived from an EMBL/GenBank/DDBJ whole genome shotgun (WGS) entry which is preliminary data.</text>
</comment>
<name>A0A2W5N0H4_RHOSU</name>
<dbReference type="InterPro" id="IPR036390">
    <property type="entry name" value="WH_DNA-bd_sf"/>
</dbReference>
<dbReference type="SMART" id="SM00345">
    <property type="entry name" value="HTH_GNTR"/>
    <property type="match status" value="1"/>
</dbReference>
<keyword evidence="2" id="KW-0238">DNA-binding</keyword>
<dbReference type="Pfam" id="PF00392">
    <property type="entry name" value="GntR"/>
    <property type="match status" value="1"/>
</dbReference>
<sequence>MGWQRRNHQELEFDLADHVGNRILAGHLPPGTKLGEEMLSGIFAIPRSKTRRILQMLADRHLVELVPNRGAFIARPNAKEARDILAARRVIESVTTEIAARTILTHRLRALAAIVAEERLIGPARQRERIALAGDFHRSLAQCAHNAALTLSLEPLILRTALVLASFPARPDFSFAAAHARVLDAIEAGRSYRARLEMERCLFAIEASLDLTPIPIASVNVAAALSRLG</sequence>
<dbReference type="SMART" id="SM00895">
    <property type="entry name" value="FCD"/>
    <property type="match status" value="1"/>
</dbReference>
<keyword evidence="1" id="KW-0805">Transcription regulation</keyword>
<dbReference type="AlphaFoldDB" id="A0A2W5N0H4"/>
<gene>
    <name evidence="5" type="ORF">DI556_18770</name>
</gene>
<dbReference type="PANTHER" id="PTHR43537:SF53">
    <property type="entry name" value="HTH-TYPE TRANSCRIPTIONAL REPRESSOR NANR"/>
    <property type="match status" value="1"/>
</dbReference>
<dbReference type="EMBL" id="QFPW01000019">
    <property type="protein sequence ID" value="PZQ47031.1"/>
    <property type="molecule type" value="Genomic_DNA"/>
</dbReference>
<dbReference type="SUPFAM" id="SSF46785">
    <property type="entry name" value="Winged helix' DNA-binding domain"/>
    <property type="match status" value="1"/>
</dbReference>
<dbReference type="PROSITE" id="PS50949">
    <property type="entry name" value="HTH_GNTR"/>
    <property type="match status" value="1"/>
</dbReference>
<dbReference type="Gene3D" id="1.20.120.530">
    <property type="entry name" value="GntR ligand-binding domain-like"/>
    <property type="match status" value="1"/>
</dbReference>
<accession>A0A2W5N0H4</accession>
<reference evidence="5 6" key="1">
    <citation type="submission" date="2017-08" db="EMBL/GenBank/DDBJ databases">
        <title>Infants hospitalized years apart are colonized by the same room-sourced microbial strains.</title>
        <authorList>
            <person name="Brooks B."/>
            <person name="Olm M.R."/>
            <person name="Firek B.A."/>
            <person name="Baker R."/>
            <person name="Thomas B.C."/>
            <person name="Morowitz M.J."/>
            <person name="Banfield J.F."/>
        </authorList>
    </citation>
    <scope>NUCLEOTIDE SEQUENCE [LARGE SCALE GENOMIC DNA]</scope>
    <source>
        <strain evidence="5">S2_005_002_R2_34</strain>
    </source>
</reference>
<dbReference type="Gene3D" id="1.10.10.10">
    <property type="entry name" value="Winged helix-like DNA-binding domain superfamily/Winged helix DNA-binding domain"/>
    <property type="match status" value="1"/>
</dbReference>
<proteinExistence type="predicted"/>